<protein>
    <submittedName>
        <fullName evidence="1">Uncharacterized protein</fullName>
    </submittedName>
</protein>
<proteinExistence type="predicted"/>
<dbReference type="AlphaFoldDB" id="A0A0A6ZNA3"/>
<evidence type="ECO:0000313" key="2">
    <source>
        <dbReference type="Proteomes" id="UP000031647"/>
    </source>
</evidence>
<dbReference type="EMBL" id="CP006736">
    <property type="protein sequence ID" value="AHA63379.1"/>
    <property type="molecule type" value="Genomic_DNA"/>
</dbReference>
<reference evidence="1 2" key="1">
    <citation type="submission" date="2013-09" db="EMBL/GenBank/DDBJ databases">
        <title>Comparative genomics of Sd1617 to representative strains in evaluating its pathogenesis.</title>
        <authorList>
            <person name="Aksomboon Vongsawan A."/>
            <person name="Kapatral V."/>
            <person name="Vaisvil B."/>
            <person name="Serichantalergs O."/>
            <person name="Hale T.L."/>
            <person name="Mason C.J."/>
        </authorList>
    </citation>
    <scope>NUCLEOTIDE SEQUENCE [LARGE SCALE GENOMIC DNA]</scope>
    <source>
        <strain evidence="1 2">1617</strain>
    </source>
</reference>
<dbReference type="KEGG" id="sdz:Asd1617_00552"/>
<organism evidence="1 2">
    <name type="scientific">Shigella dysenteriae 1617</name>
    <dbReference type="NCBI Taxonomy" id="754093"/>
    <lineage>
        <taxon>Bacteria</taxon>
        <taxon>Pseudomonadati</taxon>
        <taxon>Pseudomonadota</taxon>
        <taxon>Gammaproteobacteria</taxon>
        <taxon>Enterobacterales</taxon>
        <taxon>Enterobacteriaceae</taxon>
        <taxon>Shigella</taxon>
    </lineage>
</organism>
<name>A0A0A6ZNA3_SHIDY</name>
<dbReference type="HOGENOM" id="CLU_3188971_0_0_6"/>
<sequence length="46" mass="4464">MTVTVCPASAVLLPLMVSGLPASAAFKISSVAMVLMASVGAVASTL</sequence>
<evidence type="ECO:0000313" key="1">
    <source>
        <dbReference type="EMBL" id="AHA63379.1"/>
    </source>
</evidence>
<dbReference type="Proteomes" id="UP000031647">
    <property type="component" value="Chromosome"/>
</dbReference>
<gene>
    <name evidence="1" type="ORF">Asd1617_00552</name>
</gene>
<dbReference type="PATRIC" id="fig|754093.4.peg.539"/>
<accession>A0A0A6ZNA3</accession>